<protein>
    <submittedName>
        <fullName evidence="1">Uncharacterized protein</fullName>
    </submittedName>
</protein>
<organism evidence="1 2">
    <name type="scientific">Corchorus capsularis</name>
    <name type="common">Jute</name>
    <dbReference type="NCBI Taxonomy" id="210143"/>
    <lineage>
        <taxon>Eukaryota</taxon>
        <taxon>Viridiplantae</taxon>
        <taxon>Streptophyta</taxon>
        <taxon>Embryophyta</taxon>
        <taxon>Tracheophyta</taxon>
        <taxon>Spermatophyta</taxon>
        <taxon>Magnoliopsida</taxon>
        <taxon>eudicotyledons</taxon>
        <taxon>Gunneridae</taxon>
        <taxon>Pentapetalae</taxon>
        <taxon>rosids</taxon>
        <taxon>malvids</taxon>
        <taxon>Malvales</taxon>
        <taxon>Malvaceae</taxon>
        <taxon>Grewioideae</taxon>
        <taxon>Apeibeae</taxon>
        <taxon>Corchorus</taxon>
    </lineage>
</organism>
<reference evidence="1 2" key="1">
    <citation type="submission" date="2013-09" db="EMBL/GenBank/DDBJ databases">
        <title>Corchorus capsularis genome sequencing.</title>
        <authorList>
            <person name="Alam M."/>
            <person name="Haque M.S."/>
            <person name="Islam M.S."/>
            <person name="Emdad E.M."/>
            <person name="Islam M.M."/>
            <person name="Ahmed B."/>
            <person name="Halim A."/>
            <person name="Hossen Q.M.M."/>
            <person name="Hossain M.Z."/>
            <person name="Ahmed R."/>
            <person name="Khan M.M."/>
            <person name="Islam R."/>
            <person name="Rashid M.M."/>
            <person name="Khan S.A."/>
            <person name="Rahman M.S."/>
            <person name="Alam M."/>
        </authorList>
    </citation>
    <scope>NUCLEOTIDE SEQUENCE [LARGE SCALE GENOMIC DNA]</scope>
    <source>
        <strain evidence="2">cv. CVL-1</strain>
        <tissue evidence="1">Whole seedling</tissue>
    </source>
</reference>
<gene>
    <name evidence="1" type="ORF">CCACVL1_16692</name>
</gene>
<accession>A0A1R3HW27</accession>
<dbReference type="AlphaFoldDB" id="A0A1R3HW27"/>
<dbReference type="EMBL" id="AWWV01011102">
    <property type="protein sequence ID" value="OMO74474.1"/>
    <property type="molecule type" value="Genomic_DNA"/>
</dbReference>
<dbReference type="Proteomes" id="UP000188268">
    <property type="component" value="Unassembled WGS sequence"/>
</dbReference>
<sequence length="34" mass="3868">MANYYQDLTETATAIGEMAFEGVWAGHQPKRPKR</sequence>
<dbReference type="Gramene" id="OMO74474">
    <property type="protein sequence ID" value="OMO74474"/>
    <property type="gene ID" value="CCACVL1_16692"/>
</dbReference>
<evidence type="ECO:0000313" key="2">
    <source>
        <dbReference type="Proteomes" id="UP000188268"/>
    </source>
</evidence>
<keyword evidence="2" id="KW-1185">Reference proteome</keyword>
<proteinExistence type="predicted"/>
<evidence type="ECO:0000313" key="1">
    <source>
        <dbReference type="EMBL" id="OMO74474.1"/>
    </source>
</evidence>
<name>A0A1R3HW27_COCAP</name>
<comment type="caution">
    <text evidence="1">The sequence shown here is derived from an EMBL/GenBank/DDBJ whole genome shotgun (WGS) entry which is preliminary data.</text>
</comment>